<keyword evidence="4" id="KW-0560">Oxidoreductase</keyword>
<evidence type="ECO:0000256" key="4">
    <source>
        <dbReference type="ARBA" id="ARBA00023002"/>
    </source>
</evidence>
<dbReference type="Proteomes" id="UP001175261">
    <property type="component" value="Unassembled WGS sequence"/>
</dbReference>
<protein>
    <recommendedName>
        <fullName evidence="7">Fe2OG dioxygenase domain-containing protein</fullName>
    </recommendedName>
</protein>
<evidence type="ECO:0000256" key="3">
    <source>
        <dbReference type="ARBA" id="ARBA00022964"/>
    </source>
</evidence>
<evidence type="ECO:0000256" key="6">
    <source>
        <dbReference type="SAM" id="SignalP"/>
    </source>
</evidence>
<dbReference type="InterPro" id="IPR045054">
    <property type="entry name" value="P4HA-like"/>
</dbReference>
<feature type="chain" id="PRO_5041387630" description="Fe2OG dioxygenase domain-containing protein" evidence="6">
    <location>
        <begin position="22"/>
        <end position="265"/>
    </location>
</feature>
<evidence type="ECO:0000256" key="2">
    <source>
        <dbReference type="ARBA" id="ARBA00022723"/>
    </source>
</evidence>
<feature type="domain" description="Fe2OG dioxygenase" evidence="7">
    <location>
        <begin position="129"/>
        <end position="256"/>
    </location>
</feature>
<dbReference type="GO" id="GO:0031418">
    <property type="term" value="F:L-ascorbic acid binding"/>
    <property type="evidence" value="ECO:0007669"/>
    <property type="project" value="InterPro"/>
</dbReference>
<dbReference type="GO" id="GO:0005783">
    <property type="term" value="C:endoplasmic reticulum"/>
    <property type="evidence" value="ECO:0007669"/>
    <property type="project" value="TreeGrafter"/>
</dbReference>
<dbReference type="AlphaFoldDB" id="A0AA39GKT2"/>
<keyword evidence="9" id="KW-1185">Reference proteome</keyword>
<keyword evidence="5" id="KW-0408">Iron</keyword>
<evidence type="ECO:0000313" key="9">
    <source>
        <dbReference type="Proteomes" id="UP001175261"/>
    </source>
</evidence>
<keyword evidence="3" id="KW-0223">Dioxygenase</keyword>
<accession>A0AA39GKT2</accession>
<dbReference type="PANTHER" id="PTHR10869:SF246">
    <property type="entry name" value="TRANSMEMBRANE PROLYL 4-HYDROXYLASE"/>
    <property type="match status" value="1"/>
</dbReference>
<dbReference type="SMART" id="SM00702">
    <property type="entry name" value="P4Hc"/>
    <property type="match status" value="1"/>
</dbReference>
<evidence type="ECO:0000313" key="8">
    <source>
        <dbReference type="EMBL" id="KAK0388841.1"/>
    </source>
</evidence>
<sequence>MVSLPILLALAALSLSQPALAQEEQVPLSSTPQLPDDYSCEHPSSKVHLVSKSPLVIYIENFVPHQERLHLQSLADGHFTHSGVVGAGGASTRHAVRTSQSTSIPWDKLVNCIGSRALEIQGFDLDDSHLEPLQLVKYAPTERYHFHTDWFTDPERAVPSLGGNRLSSIFAYVKADNVTGGGTNFPILRVPGGEQWCEFVDCDEEYENGVTFKPIEGNAIYWENMLTPGKGDDRVLHAGLPVVSGEKIGMNIWTREKPLPADVRA</sequence>
<dbReference type="GO" id="GO:0004656">
    <property type="term" value="F:procollagen-proline 4-dioxygenase activity"/>
    <property type="evidence" value="ECO:0007669"/>
    <property type="project" value="TreeGrafter"/>
</dbReference>
<dbReference type="PROSITE" id="PS51471">
    <property type="entry name" value="FE2OG_OXY"/>
    <property type="match status" value="1"/>
</dbReference>
<dbReference type="Gene3D" id="2.60.120.620">
    <property type="entry name" value="q2cbj1_9rhob like domain"/>
    <property type="match status" value="1"/>
</dbReference>
<keyword evidence="2" id="KW-0479">Metal-binding</keyword>
<organism evidence="8 9">
    <name type="scientific">Sarocladium strictum</name>
    <name type="common">Black bundle disease fungus</name>
    <name type="synonym">Acremonium strictum</name>
    <dbReference type="NCBI Taxonomy" id="5046"/>
    <lineage>
        <taxon>Eukaryota</taxon>
        <taxon>Fungi</taxon>
        <taxon>Dikarya</taxon>
        <taxon>Ascomycota</taxon>
        <taxon>Pezizomycotina</taxon>
        <taxon>Sordariomycetes</taxon>
        <taxon>Hypocreomycetidae</taxon>
        <taxon>Hypocreales</taxon>
        <taxon>Sarocladiaceae</taxon>
        <taxon>Sarocladium</taxon>
    </lineage>
</organism>
<evidence type="ECO:0000256" key="5">
    <source>
        <dbReference type="ARBA" id="ARBA00023004"/>
    </source>
</evidence>
<gene>
    <name evidence="8" type="ORF">NLU13_5084</name>
</gene>
<dbReference type="InterPro" id="IPR006620">
    <property type="entry name" value="Pro_4_hyd_alph"/>
</dbReference>
<name>A0AA39GKT2_SARSR</name>
<dbReference type="InterPro" id="IPR005123">
    <property type="entry name" value="Oxoglu/Fe-dep_dioxygenase_dom"/>
</dbReference>
<comment type="caution">
    <text evidence="8">The sequence shown here is derived from an EMBL/GenBank/DDBJ whole genome shotgun (WGS) entry which is preliminary data.</text>
</comment>
<dbReference type="Pfam" id="PF13640">
    <property type="entry name" value="2OG-FeII_Oxy_3"/>
    <property type="match status" value="1"/>
</dbReference>
<dbReference type="GO" id="GO:0005506">
    <property type="term" value="F:iron ion binding"/>
    <property type="evidence" value="ECO:0007669"/>
    <property type="project" value="InterPro"/>
</dbReference>
<feature type="signal peptide" evidence="6">
    <location>
        <begin position="1"/>
        <end position="21"/>
    </location>
</feature>
<proteinExistence type="predicted"/>
<evidence type="ECO:0000256" key="1">
    <source>
        <dbReference type="ARBA" id="ARBA00001961"/>
    </source>
</evidence>
<dbReference type="PANTHER" id="PTHR10869">
    <property type="entry name" value="PROLYL 4-HYDROXYLASE ALPHA SUBUNIT"/>
    <property type="match status" value="1"/>
</dbReference>
<keyword evidence="6" id="KW-0732">Signal</keyword>
<dbReference type="InterPro" id="IPR044862">
    <property type="entry name" value="Pro_4_hyd_alph_FE2OG_OXY"/>
</dbReference>
<dbReference type="EMBL" id="JAPDFR010000003">
    <property type="protein sequence ID" value="KAK0388841.1"/>
    <property type="molecule type" value="Genomic_DNA"/>
</dbReference>
<evidence type="ECO:0000259" key="7">
    <source>
        <dbReference type="PROSITE" id="PS51471"/>
    </source>
</evidence>
<comment type="cofactor">
    <cofactor evidence="1">
        <name>L-ascorbate</name>
        <dbReference type="ChEBI" id="CHEBI:38290"/>
    </cofactor>
</comment>
<reference evidence="8" key="1">
    <citation type="submission" date="2022-10" db="EMBL/GenBank/DDBJ databases">
        <title>Determination and structural analysis of whole genome sequence of Sarocladium strictum F4-1.</title>
        <authorList>
            <person name="Hu L."/>
            <person name="Jiang Y."/>
        </authorList>
    </citation>
    <scope>NUCLEOTIDE SEQUENCE</scope>
    <source>
        <strain evidence="8">F4-1</strain>
    </source>
</reference>